<gene>
    <name evidence="2" type="ORF">IPN02_14370</name>
</gene>
<evidence type="ECO:0000259" key="1">
    <source>
        <dbReference type="Pfam" id="PF13482"/>
    </source>
</evidence>
<proteinExistence type="predicted"/>
<dbReference type="Pfam" id="PF13482">
    <property type="entry name" value="RNase_H_2"/>
    <property type="match status" value="1"/>
</dbReference>
<evidence type="ECO:0000313" key="3">
    <source>
        <dbReference type="Proteomes" id="UP000727993"/>
    </source>
</evidence>
<dbReference type="InterPro" id="IPR012337">
    <property type="entry name" value="RNaseH-like_sf"/>
</dbReference>
<accession>A0A936TFP6</accession>
<organism evidence="2 3">
    <name type="scientific">Candidatus Neomicrothrix subdominans</name>
    <dbReference type="NCBI Taxonomy" id="2954438"/>
    <lineage>
        <taxon>Bacteria</taxon>
        <taxon>Bacillati</taxon>
        <taxon>Actinomycetota</taxon>
        <taxon>Acidimicrobiia</taxon>
        <taxon>Acidimicrobiales</taxon>
        <taxon>Microthrixaceae</taxon>
        <taxon>Candidatus Neomicrothrix</taxon>
    </lineage>
</organism>
<dbReference type="SUPFAM" id="SSF53098">
    <property type="entry name" value="Ribonuclease H-like"/>
    <property type="match status" value="1"/>
</dbReference>
<feature type="domain" description="YprB ribonuclease H-like" evidence="1">
    <location>
        <begin position="2"/>
        <end position="121"/>
    </location>
</feature>
<protein>
    <submittedName>
        <fullName evidence="2">TM0106 family RecB-like putative nuclease</fullName>
    </submittedName>
</protein>
<dbReference type="InterPro" id="IPR019993">
    <property type="entry name" value="RecB_nuclease_TM0106_put"/>
</dbReference>
<dbReference type="InterPro" id="IPR038720">
    <property type="entry name" value="YprB_RNase_H-like_dom"/>
</dbReference>
<dbReference type="NCBIfam" id="TIGR03491">
    <property type="entry name" value="TM0106 family RecB-like putative nuclease"/>
    <property type="match status" value="1"/>
</dbReference>
<sequence length="134" mass="15149">MRYPDMHVYHYNHTERSTLERLARQHGVGEVLLDELVGTGAFVDLLAVIRDGMQVGVESYGLKHLEVLAGYQRGEDIGQGAGAVVAYEEFMANGDQDSLDRIADYNADDVRATRALRDWLVEQRDDAHDWRDAE</sequence>
<dbReference type="AlphaFoldDB" id="A0A936TFP6"/>
<evidence type="ECO:0000313" key="2">
    <source>
        <dbReference type="EMBL" id="MBK9297989.1"/>
    </source>
</evidence>
<name>A0A936TFP6_9ACTN</name>
<reference evidence="2 3" key="1">
    <citation type="submission" date="2020-10" db="EMBL/GenBank/DDBJ databases">
        <title>Connecting structure to function with the recovery of over 1000 high-quality activated sludge metagenome-assembled genomes encoding full-length rRNA genes using long-read sequencing.</title>
        <authorList>
            <person name="Singleton C.M."/>
            <person name="Petriglieri F."/>
            <person name="Kristensen J.M."/>
            <person name="Kirkegaard R.H."/>
            <person name="Michaelsen T.Y."/>
            <person name="Andersen M.H."/>
            <person name="Karst S.M."/>
            <person name="Dueholm M.S."/>
            <person name="Nielsen P.H."/>
            <person name="Albertsen M."/>
        </authorList>
    </citation>
    <scope>NUCLEOTIDE SEQUENCE [LARGE SCALE GENOMIC DNA]</scope>
    <source>
        <strain evidence="2">Lyne_18-Q3-R50-59_MAXAC.006</strain>
    </source>
</reference>
<dbReference type="EMBL" id="JADJZA010000007">
    <property type="protein sequence ID" value="MBK9297989.1"/>
    <property type="molecule type" value="Genomic_DNA"/>
</dbReference>
<comment type="caution">
    <text evidence="2">The sequence shown here is derived from an EMBL/GenBank/DDBJ whole genome shotgun (WGS) entry which is preliminary data.</text>
</comment>
<feature type="non-terminal residue" evidence="2">
    <location>
        <position position="134"/>
    </location>
</feature>
<dbReference type="Proteomes" id="UP000727993">
    <property type="component" value="Unassembled WGS sequence"/>
</dbReference>